<feature type="transmembrane region" description="Helical" evidence="1">
    <location>
        <begin position="479"/>
        <end position="497"/>
    </location>
</feature>
<protein>
    <recommendedName>
        <fullName evidence="4">Transmembrane protein</fullName>
    </recommendedName>
</protein>
<keyword evidence="1" id="KW-0812">Transmembrane</keyword>
<feature type="transmembrane region" description="Helical" evidence="1">
    <location>
        <begin position="428"/>
        <end position="447"/>
    </location>
</feature>
<dbReference type="Proteomes" id="UP001146120">
    <property type="component" value="Unassembled WGS sequence"/>
</dbReference>
<reference evidence="2" key="2">
    <citation type="journal article" date="2023" name="Microbiol Resour">
        <title>Decontamination and Annotation of the Draft Genome Sequence of the Oomycete Lagenidium giganteum ARSEF 373.</title>
        <authorList>
            <person name="Morgan W.R."/>
            <person name="Tartar A."/>
        </authorList>
    </citation>
    <scope>NUCLEOTIDE SEQUENCE</scope>
    <source>
        <strain evidence="2">ARSEF 373</strain>
    </source>
</reference>
<sequence length="681" mass="76288">MLPAGPTGSQLPERASTLQLALFWLQSAFTFTCRVIIVIVVVVDIGTLAAQRITSTLNATQDKAIQVLLDVLTSMNRLPPDAPASGYAKTSQDFVVDYVTFLAPGYDDERAMFPRYIEALQNHRYMTLRGMTKSLFANITSIRSAMGGVDFGPDWWDTQQSSVDMAGEVVFTGVSIDSSLMARNYSDMMMFLGLDPANPVLNSTMIDLLIPRSAIPKRRQVAGLMYKMFSTDPEKLDSFTIHVGKDAWLQNLGALDVKSTAKCQLLEHPSITYFNDIRGGFWCPRDYYPSIAYLGRFVNGTVGNWVIECDTPPMEMTIEVIRWNARLAQRYSTAFYHNAVRMTAPRKTMYTQKMLLNLTNYISGSVFRLQDIVTVASSGTLEPLPSTIYIVQTDQLPDALRTAVLLLGFVTIAYTRCTLMGVRTLFHFMLESPLAIVMNVAYALLTYPSGTELAVMLLTARSVNSISIFLRLFMLLRPYSIPALIIAKALMSVRYGYQQVTRYVTVKESVIPLLFQIVLLRATAADLVGVGMHKGTTSDAMTSFSWIFHGESWVIVIVFIFLRFHAGHAIERRERRHQIPEESTDELAQLPAYDKYLGGKFFAFDVCFLPEVRIGTRRCRVIEGGPLWMDAVFNFNMNGLVQYNQVIDSGTLTRVSLAGKYTRTDIALVKHEHDTGHVIVG</sequence>
<comment type="caution">
    <text evidence="2">The sequence shown here is derived from an EMBL/GenBank/DDBJ whole genome shotgun (WGS) entry which is preliminary data.</text>
</comment>
<accession>A0AAV2ZDB9</accession>
<reference evidence="2" key="1">
    <citation type="submission" date="2022-11" db="EMBL/GenBank/DDBJ databases">
        <authorList>
            <person name="Morgan W.R."/>
            <person name="Tartar A."/>
        </authorList>
    </citation>
    <scope>NUCLEOTIDE SEQUENCE</scope>
    <source>
        <strain evidence="2">ARSEF 373</strain>
    </source>
</reference>
<feature type="transmembrane region" description="Helical" evidence="1">
    <location>
        <begin position="509"/>
        <end position="532"/>
    </location>
</feature>
<organism evidence="2 3">
    <name type="scientific">Lagenidium giganteum</name>
    <dbReference type="NCBI Taxonomy" id="4803"/>
    <lineage>
        <taxon>Eukaryota</taxon>
        <taxon>Sar</taxon>
        <taxon>Stramenopiles</taxon>
        <taxon>Oomycota</taxon>
        <taxon>Peronosporomycetes</taxon>
        <taxon>Pythiales</taxon>
        <taxon>Pythiaceae</taxon>
    </lineage>
</organism>
<evidence type="ECO:0000313" key="2">
    <source>
        <dbReference type="EMBL" id="DBA03557.1"/>
    </source>
</evidence>
<keyword evidence="3" id="KW-1185">Reference proteome</keyword>
<evidence type="ECO:0008006" key="4">
    <source>
        <dbReference type="Google" id="ProtNLM"/>
    </source>
</evidence>
<name>A0AAV2ZDB9_9STRA</name>
<gene>
    <name evidence="2" type="ORF">N0F65_011458</name>
</gene>
<dbReference type="EMBL" id="DAKRPA010000018">
    <property type="protein sequence ID" value="DBA03557.1"/>
    <property type="molecule type" value="Genomic_DNA"/>
</dbReference>
<evidence type="ECO:0000313" key="3">
    <source>
        <dbReference type="Proteomes" id="UP001146120"/>
    </source>
</evidence>
<keyword evidence="1" id="KW-1133">Transmembrane helix</keyword>
<proteinExistence type="predicted"/>
<dbReference type="AlphaFoldDB" id="A0AAV2ZDB9"/>
<feature type="transmembrane region" description="Helical" evidence="1">
    <location>
        <begin position="20"/>
        <end position="43"/>
    </location>
</feature>
<feature type="transmembrane region" description="Helical" evidence="1">
    <location>
        <begin position="544"/>
        <end position="566"/>
    </location>
</feature>
<evidence type="ECO:0000256" key="1">
    <source>
        <dbReference type="SAM" id="Phobius"/>
    </source>
</evidence>
<keyword evidence="1" id="KW-0472">Membrane</keyword>